<dbReference type="EMBL" id="HG937693">
    <property type="protein sequence ID" value="CDP34836.1"/>
    <property type="molecule type" value="Genomic_DNA"/>
</dbReference>
<feature type="compositionally biased region" description="Basic and acidic residues" evidence="5">
    <location>
        <begin position="288"/>
        <end position="300"/>
    </location>
</feature>
<keyword evidence="3 6" id="KW-1133">Transmembrane helix</keyword>
<evidence type="ECO:0000256" key="2">
    <source>
        <dbReference type="ARBA" id="ARBA00022692"/>
    </source>
</evidence>
<name>A0A060T6N4_BLAAD</name>
<proteinExistence type="predicted"/>
<dbReference type="PhylomeDB" id="A0A060T6N4"/>
<dbReference type="InterPro" id="IPR051415">
    <property type="entry name" value="LAAT-1"/>
</dbReference>
<comment type="subcellular location">
    <subcellularLocation>
        <location evidence="1">Membrane</location>
        <topology evidence="1">Multi-pass membrane protein</topology>
    </subcellularLocation>
</comment>
<evidence type="ECO:0000256" key="3">
    <source>
        <dbReference type="ARBA" id="ARBA00022989"/>
    </source>
</evidence>
<feature type="transmembrane region" description="Helical" evidence="6">
    <location>
        <begin position="199"/>
        <end position="220"/>
    </location>
</feature>
<feature type="region of interest" description="Disordered" evidence="5">
    <location>
        <begin position="252"/>
        <end position="312"/>
    </location>
</feature>
<dbReference type="Pfam" id="PF04193">
    <property type="entry name" value="PQ-loop"/>
    <property type="match status" value="1"/>
</dbReference>
<feature type="transmembrane region" description="Helical" evidence="6">
    <location>
        <begin position="167"/>
        <end position="187"/>
    </location>
</feature>
<keyword evidence="4 6" id="KW-0472">Membrane</keyword>
<evidence type="ECO:0000313" key="7">
    <source>
        <dbReference type="EMBL" id="CDP34836.1"/>
    </source>
</evidence>
<organism evidence="7">
    <name type="scientific">Blastobotrys adeninivorans</name>
    <name type="common">Yeast</name>
    <name type="synonym">Arxula adeninivorans</name>
    <dbReference type="NCBI Taxonomy" id="409370"/>
    <lineage>
        <taxon>Eukaryota</taxon>
        <taxon>Fungi</taxon>
        <taxon>Dikarya</taxon>
        <taxon>Ascomycota</taxon>
        <taxon>Saccharomycotina</taxon>
        <taxon>Dipodascomycetes</taxon>
        <taxon>Dipodascales</taxon>
        <taxon>Trichomonascaceae</taxon>
        <taxon>Blastobotrys</taxon>
    </lineage>
</organism>
<dbReference type="InterPro" id="IPR006603">
    <property type="entry name" value="PQ-loop_rpt"/>
</dbReference>
<dbReference type="AlphaFoldDB" id="A0A060T6N4"/>
<dbReference type="PANTHER" id="PTHR16201">
    <property type="entry name" value="SEVEN TRANSMEMBRANE PROTEIN 1-RELATED"/>
    <property type="match status" value="1"/>
</dbReference>
<reference evidence="7" key="1">
    <citation type="submission" date="2014-02" db="EMBL/GenBank/DDBJ databases">
        <authorList>
            <person name="Genoscope - CEA"/>
        </authorList>
    </citation>
    <scope>NUCLEOTIDE SEQUENCE</scope>
    <source>
        <strain evidence="7">LS3</strain>
    </source>
</reference>
<feature type="transmembrane region" description="Helical" evidence="6">
    <location>
        <begin position="103"/>
        <end position="123"/>
    </location>
</feature>
<evidence type="ECO:0000256" key="5">
    <source>
        <dbReference type="SAM" id="MobiDB-lite"/>
    </source>
</evidence>
<evidence type="ECO:0000256" key="6">
    <source>
        <dbReference type="SAM" id="Phobius"/>
    </source>
</evidence>
<dbReference type="SMART" id="SM00679">
    <property type="entry name" value="CTNS"/>
    <property type="match status" value="2"/>
</dbReference>
<dbReference type="Gene3D" id="1.20.1280.290">
    <property type="match status" value="1"/>
</dbReference>
<gene>
    <name evidence="7" type="ORF">GNLVRS02_ARAD1C21582g</name>
</gene>
<keyword evidence="2 6" id="KW-0812">Transmembrane</keyword>
<sequence>MTNSETNTPAATVLGTIGTVLWCIQLIPQIIYNWRRKDTTGLPSIMMFLWAASGVPFGIYFVVQDSNIPVQVQPHVFMLFALISFLQTLYYPPQKWPLWKVMVVLVVCVAVFAGIEVGCIIPFERLYDDGVTWPVTLVGVIAAVLLGVGLLPPYFELWKRNGQVVGINFIFLTIDSLGALFSIFSLVAQHGDLDILGCVLYIVVLALELGIFSSHIIWMLRTRKARKALKAQESQTENENDAQDEEKQLGLGTGNELQESNHTTDADNINGDENGDEIIDISGENIPDNDKKDQSPKTDNDTNPPQIEDAKN</sequence>
<dbReference type="GO" id="GO:0016020">
    <property type="term" value="C:membrane"/>
    <property type="evidence" value="ECO:0007669"/>
    <property type="project" value="UniProtKB-SubCell"/>
</dbReference>
<evidence type="ECO:0000256" key="4">
    <source>
        <dbReference type="ARBA" id="ARBA00023136"/>
    </source>
</evidence>
<protein>
    <submittedName>
        <fullName evidence="7">ARAD1C21582p</fullName>
    </submittedName>
</protein>
<feature type="compositionally biased region" description="Polar residues" evidence="5">
    <location>
        <begin position="255"/>
        <end position="267"/>
    </location>
</feature>
<dbReference type="FunFam" id="1.20.1280.290:FF:000024">
    <property type="entry name" value="Putative membrane protein"/>
    <property type="match status" value="1"/>
</dbReference>
<evidence type="ECO:0000256" key="1">
    <source>
        <dbReference type="ARBA" id="ARBA00004141"/>
    </source>
</evidence>
<feature type="transmembrane region" description="Helical" evidence="6">
    <location>
        <begin position="12"/>
        <end position="32"/>
    </location>
</feature>
<reference evidence="7" key="2">
    <citation type="submission" date="2014-06" db="EMBL/GenBank/DDBJ databases">
        <title>The complete genome of Blastobotrys (Arxula) adeninivorans LS3 - a yeast of biotechnological interest.</title>
        <authorList>
            <person name="Kunze G."/>
            <person name="Gaillardin C."/>
            <person name="Czernicka M."/>
            <person name="Durrens P."/>
            <person name="Martin T."/>
            <person name="Boer E."/>
            <person name="Gabaldon T."/>
            <person name="Cruz J."/>
            <person name="Talla E."/>
            <person name="Marck C."/>
            <person name="Goffeau A."/>
            <person name="Barbe V."/>
            <person name="Baret P."/>
            <person name="Baronian K."/>
            <person name="Beier S."/>
            <person name="Bleykasten C."/>
            <person name="Bode R."/>
            <person name="Casaregola S."/>
            <person name="Despons L."/>
            <person name="Fairhead C."/>
            <person name="Giersberg M."/>
            <person name="Gierski P."/>
            <person name="Hahnel U."/>
            <person name="Hartmann A."/>
            <person name="Jankowska D."/>
            <person name="Jubin C."/>
            <person name="Jung P."/>
            <person name="Lafontaine I."/>
            <person name="Leh-Louis V."/>
            <person name="Lemaire M."/>
            <person name="Marcet-Houben M."/>
            <person name="Mascher M."/>
            <person name="Morel G."/>
            <person name="Richard G.-F."/>
            <person name="Riechen J."/>
            <person name="Sacerdot C."/>
            <person name="Sarkar A."/>
            <person name="Savel G."/>
            <person name="Schacherer J."/>
            <person name="Sherman D."/>
            <person name="Straub M.-L."/>
            <person name="Stein N."/>
            <person name="Thierry A."/>
            <person name="Trautwein-Schult A."/>
            <person name="Westhof E."/>
            <person name="Worch S."/>
            <person name="Dujon B."/>
            <person name="Souciet J.-L."/>
            <person name="Wincker P."/>
            <person name="Scholz U."/>
            <person name="Neuveglise N."/>
        </authorList>
    </citation>
    <scope>NUCLEOTIDE SEQUENCE</scope>
    <source>
        <strain evidence="7">LS3</strain>
    </source>
</reference>
<accession>A0A060T6N4</accession>
<feature type="transmembrane region" description="Helical" evidence="6">
    <location>
        <begin position="135"/>
        <end position="155"/>
    </location>
</feature>
<dbReference type="PANTHER" id="PTHR16201:SF37">
    <property type="entry name" value="PQ-LOOP REPEAT-CONTAINING PROTEIN"/>
    <property type="match status" value="1"/>
</dbReference>
<feature type="transmembrane region" description="Helical" evidence="6">
    <location>
        <begin position="44"/>
        <end position="63"/>
    </location>
</feature>
<feature type="transmembrane region" description="Helical" evidence="6">
    <location>
        <begin position="75"/>
        <end position="91"/>
    </location>
</feature>